<dbReference type="Gene3D" id="3.90.550.10">
    <property type="entry name" value="Spore Coat Polysaccharide Biosynthesis Protein SpsA, Chain A"/>
    <property type="match status" value="1"/>
</dbReference>
<organism evidence="5 6">
    <name type="scientific">Lacticaseibacillus paracasei subsp. paracasei Lpp41</name>
    <dbReference type="NCBI Taxonomy" id="1256208"/>
    <lineage>
        <taxon>Bacteria</taxon>
        <taxon>Bacillati</taxon>
        <taxon>Bacillota</taxon>
        <taxon>Bacilli</taxon>
        <taxon>Lactobacillales</taxon>
        <taxon>Lactobacillaceae</taxon>
        <taxon>Lacticaseibacillus</taxon>
    </lineage>
</organism>
<evidence type="ECO:0000256" key="3">
    <source>
        <dbReference type="ARBA" id="ARBA00022679"/>
    </source>
</evidence>
<proteinExistence type="inferred from homology"/>
<gene>
    <name evidence="5" type="ORF">Lpp41_16900</name>
</gene>
<dbReference type="EMBL" id="ANKE01000819">
    <property type="protein sequence ID" value="EPC69675.1"/>
    <property type="molecule type" value="Genomic_DNA"/>
</dbReference>
<dbReference type="SUPFAM" id="SSF53448">
    <property type="entry name" value="Nucleotide-diphospho-sugar transferases"/>
    <property type="match status" value="1"/>
</dbReference>
<dbReference type="GO" id="GO:0016757">
    <property type="term" value="F:glycosyltransferase activity"/>
    <property type="evidence" value="ECO:0007669"/>
    <property type="project" value="UniProtKB-KW"/>
</dbReference>
<dbReference type="Pfam" id="PF00535">
    <property type="entry name" value="Glycos_transf_2"/>
    <property type="match status" value="1"/>
</dbReference>
<accession>A0A829H2Z5</accession>
<dbReference type="InterPro" id="IPR050834">
    <property type="entry name" value="Glycosyltransf_2"/>
</dbReference>
<protein>
    <submittedName>
        <fullName evidence="5">Glycosyltransferase, family 2 (GT2)</fullName>
    </submittedName>
</protein>
<reference evidence="5 6" key="1">
    <citation type="journal article" date="2013" name="PLoS ONE">
        <title>Lactobacillus paracasei comparative genomics: towards species pan-genome definition and exploitation of diversity.</title>
        <authorList>
            <person name="Smokvina T."/>
            <person name="Wels M."/>
            <person name="Polka J."/>
            <person name="Chervaux C."/>
            <person name="Brisse S."/>
            <person name="Boekhorst J."/>
            <person name="van Hylckama Vlieg J.E."/>
            <person name="Siezen R.J."/>
        </authorList>
    </citation>
    <scope>NUCLEOTIDE SEQUENCE [LARGE SCALE GENOMIC DNA]</scope>
    <source>
        <strain evidence="5 6">Lpp41</strain>
    </source>
</reference>
<feature type="domain" description="Glycosyltransferase 2-like" evidence="4">
    <location>
        <begin position="5"/>
        <end position="166"/>
    </location>
</feature>
<evidence type="ECO:0000256" key="2">
    <source>
        <dbReference type="ARBA" id="ARBA00022676"/>
    </source>
</evidence>
<keyword evidence="2" id="KW-0328">Glycosyltransferase</keyword>
<name>A0A829H2Z5_LACPA</name>
<sequence>MTDVTVIMSVYNETVEQLEQSVSSILNQTLRDIKFNIVLDNPKNDVMKQQLTRIASTDPRVSFFVNNVNVGLAESLNVGLKNSTTTYVARMDADDVAIRDRLKSELDFLKSNPEIDVLSSNINCIDDDGRNLGDRGPIPTSDIGIKSMIPVGLTIFHPTVMYKRSAILAVGGYNNLDTCEDLDLWTRLSLSGARFAAIPEALLHYRIRANSMTSNYWRNYLYAKVIREFYRERSKSIIAGSENSEEIREIVEQNGLKNPRKAKTFNRAYAARMDLLASLKTKLHFFTFLSFVITTLKSKAAIDDTSQYIRYRLRLKHYLSMSDQRYLMKDGRL</sequence>
<comment type="similarity">
    <text evidence="1">Belongs to the glycosyltransferase 2 family.</text>
</comment>
<dbReference type="PANTHER" id="PTHR43685">
    <property type="entry name" value="GLYCOSYLTRANSFERASE"/>
    <property type="match status" value="1"/>
</dbReference>
<dbReference type="InterPro" id="IPR001173">
    <property type="entry name" value="Glyco_trans_2-like"/>
</dbReference>
<evidence type="ECO:0000313" key="6">
    <source>
        <dbReference type="Proteomes" id="UP000014244"/>
    </source>
</evidence>
<comment type="caution">
    <text evidence="5">The sequence shown here is derived from an EMBL/GenBank/DDBJ whole genome shotgun (WGS) entry which is preliminary data.</text>
</comment>
<dbReference type="AlphaFoldDB" id="A0A829H2Z5"/>
<evidence type="ECO:0000313" key="5">
    <source>
        <dbReference type="EMBL" id="EPC69675.1"/>
    </source>
</evidence>
<evidence type="ECO:0000256" key="1">
    <source>
        <dbReference type="ARBA" id="ARBA00006739"/>
    </source>
</evidence>
<keyword evidence="3 5" id="KW-0808">Transferase</keyword>
<dbReference type="InterPro" id="IPR029044">
    <property type="entry name" value="Nucleotide-diphossugar_trans"/>
</dbReference>
<evidence type="ECO:0000259" key="4">
    <source>
        <dbReference type="Pfam" id="PF00535"/>
    </source>
</evidence>
<dbReference type="Proteomes" id="UP000014244">
    <property type="component" value="Unassembled WGS sequence"/>
</dbReference>
<dbReference type="PANTHER" id="PTHR43685:SF5">
    <property type="entry name" value="GLYCOSYLTRANSFERASE EPSE-RELATED"/>
    <property type="match status" value="1"/>
</dbReference>